<feature type="compositionally biased region" description="Basic and acidic residues" evidence="1">
    <location>
        <begin position="320"/>
        <end position="334"/>
    </location>
</feature>
<protein>
    <submittedName>
        <fullName evidence="2">Mannosyl-3-phosphoglycerate synthase</fullName>
    </submittedName>
</protein>
<evidence type="ECO:0000313" key="2">
    <source>
        <dbReference type="EMBL" id="KAK3358472.1"/>
    </source>
</evidence>
<dbReference type="SUPFAM" id="SSF53448">
    <property type="entry name" value="Nucleotide-diphospho-sugar transferases"/>
    <property type="match status" value="1"/>
</dbReference>
<dbReference type="Gene3D" id="3.90.550.10">
    <property type="entry name" value="Spore Coat Polysaccharide Biosynthesis Protein SpsA, Chain A"/>
    <property type="match status" value="2"/>
</dbReference>
<proteinExistence type="predicted"/>
<reference evidence="2" key="1">
    <citation type="journal article" date="2023" name="Mol. Phylogenet. Evol.">
        <title>Genome-scale phylogeny and comparative genomics of the fungal order Sordariales.</title>
        <authorList>
            <person name="Hensen N."/>
            <person name="Bonometti L."/>
            <person name="Westerberg I."/>
            <person name="Brannstrom I.O."/>
            <person name="Guillou S."/>
            <person name="Cros-Aarteil S."/>
            <person name="Calhoun S."/>
            <person name="Haridas S."/>
            <person name="Kuo A."/>
            <person name="Mondo S."/>
            <person name="Pangilinan J."/>
            <person name="Riley R."/>
            <person name="LaButti K."/>
            <person name="Andreopoulos B."/>
            <person name="Lipzen A."/>
            <person name="Chen C."/>
            <person name="Yan M."/>
            <person name="Daum C."/>
            <person name="Ng V."/>
            <person name="Clum A."/>
            <person name="Steindorff A."/>
            <person name="Ohm R.A."/>
            <person name="Martin F."/>
            <person name="Silar P."/>
            <person name="Natvig D.O."/>
            <person name="Lalanne C."/>
            <person name="Gautier V."/>
            <person name="Ament-Velasquez S.L."/>
            <person name="Kruys A."/>
            <person name="Hutchinson M.I."/>
            <person name="Powell A.J."/>
            <person name="Barry K."/>
            <person name="Miller A.N."/>
            <person name="Grigoriev I.V."/>
            <person name="Debuchy R."/>
            <person name="Gladieux P."/>
            <person name="Hiltunen Thoren M."/>
            <person name="Johannesson H."/>
        </authorList>
    </citation>
    <scope>NUCLEOTIDE SEQUENCE</scope>
    <source>
        <strain evidence="2">CBS 958.72</strain>
    </source>
</reference>
<dbReference type="CDD" id="cd00761">
    <property type="entry name" value="Glyco_tranf_GTA_type"/>
    <property type="match status" value="1"/>
</dbReference>
<keyword evidence="3" id="KW-1185">Reference proteome</keyword>
<dbReference type="InterPro" id="IPR029044">
    <property type="entry name" value="Nucleotide-diphossugar_trans"/>
</dbReference>
<dbReference type="GO" id="GO:0050504">
    <property type="term" value="F:mannosyl-3-phosphoglycerate synthase activity"/>
    <property type="evidence" value="ECO:0007669"/>
    <property type="project" value="InterPro"/>
</dbReference>
<name>A0AAE0JT28_9PEZI</name>
<comment type="caution">
    <text evidence="2">The sequence shown here is derived from an EMBL/GenBank/DDBJ whole genome shotgun (WGS) entry which is preliminary data.</text>
</comment>
<accession>A0AAE0JT28</accession>
<dbReference type="AlphaFoldDB" id="A0AAE0JT28"/>
<evidence type="ECO:0000256" key="1">
    <source>
        <dbReference type="SAM" id="MobiDB-lite"/>
    </source>
</evidence>
<dbReference type="Pfam" id="PF09488">
    <property type="entry name" value="Osmo_MPGsynth"/>
    <property type="match status" value="1"/>
</dbReference>
<dbReference type="Proteomes" id="UP001287356">
    <property type="component" value="Unassembled WGS sequence"/>
</dbReference>
<feature type="non-terminal residue" evidence="2">
    <location>
        <position position="408"/>
    </location>
</feature>
<dbReference type="GO" id="GO:0005737">
    <property type="term" value="C:cytoplasm"/>
    <property type="evidence" value="ECO:0007669"/>
    <property type="project" value="InterPro"/>
</dbReference>
<feature type="region of interest" description="Disordered" evidence="1">
    <location>
        <begin position="320"/>
        <end position="347"/>
    </location>
</feature>
<sequence length="408" mass="45042">MQEIRVGQLDASEVNFDATLDGPTLTLPERLIDDISGGAYALDRQKSLEREKYPHDDTVGLSNTTIQRILSSMVIIVPCKNEAPETIEGVLSGIPNSCVVILVSNSARTPVDRYEQEIQMLQRVCHRTQRRRAFAIHQKDEGVAAALDAAGMVGLTDPADGKIRNGKGEGMLLGVALAAVVCPDMQYVGFIDADNQVPGAVHEYCRIYAAGFALVPTSREHAMVRLRWASKPKVRDNQLCFDGEGRSSIFVNAWLNRLVKTLSRKADNKETNLIVTGNAGEHAMSMELALKLRMAGGYAVEPFHFIDLFQRQGVFAKQADKDSNYEASTHHEDNNGMSTNTKPLYQRRDRAPPIAPLVTSTAHRSLEKPVRILQIRTLNPHFHRPSDDQHIRGMLESGLGAIYHAIGA</sequence>
<reference evidence="2" key="2">
    <citation type="submission" date="2023-06" db="EMBL/GenBank/DDBJ databases">
        <authorList>
            <consortium name="Lawrence Berkeley National Laboratory"/>
            <person name="Haridas S."/>
            <person name="Hensen N."/>
            <person name="Bonometti L."/>
            <person name="Westerberg I."/>
            <person name="Brannstrom I.O."/>
            <person name="Guillou S."/>
            <person name="Cros-Aarteil S."/>
            <person name="Calhoun S."/>
            <person name="Kuo A."/>
            <person name="Mondo S."/>
            <person name="Pangilinan J."/>
            <person name="Riley R."/>
            <person name="Labutti K."/>
            <person name="Andreopoulos B."/>
            <person name="Lipzen A."/>
            <person name="Chen C."/>
            <person name="Yanf M."/>
            <person name="Daum C."/>
            <person name="Ng V."/>
            <person name="Clum A."/>
            <person name="Steindorff A."/>
            <person name="Ohm R."/>
            <person name="Martin F."/>
            <person name="Silar P."/>
            <person name="Natvig D."/>
            <person name="Lalanne C."/>
            <person name="Gautier V."/>
            <person name="Ament-Velasquez S.L."/>
            <person name="Kruys A."/>
            <person name="Hutchinson M.I."/>
            <person name="Powell A.J."/>
            <person name="Barry K."/>
            <person name="Miller A.N."/>
            <person name="Grigoriev I.V."/>
            <person name="Debuchy R."/>
            <person name="Gladieux P."/>
            <person name="Thoren M.H."/>
            <person name="Johannesson H."/>
        </authorList>
    </citation>
    <scope>NUCLEOTIDE SEQUENCE</scope>
    <source>
        <strain evidence="2">CBS 958.72</strain>
    </source>
</reference>
<gene>
    <name evidence="2" type="ORF">B0T24DRAFT_540436</name>
</gene>
<dbReference type="GO" id="GO:0051479">
    <property type="term" value="P:mannosylglycerate biosynthetic process"/>
    <property type="evidence" value="ECO:0007669"/>
    <property type="project" value="InterPro"/>
</dbReference>
<dbReference type="InterPro" id="IPR012812">
    <property type="entry name" value="Osmo_MPG_synth"/>
</dbReference>
<evidence type="ECO:0000313" key="3">
    <source>
        <dbReference type="Proteomes" id="UP001287356"/>
    </source>
</evidence>
<dbReference type="EMBL" id="JAULSN010000016">
    <property type="protein sequence ID" value="KAK3358472.1"/>
    <property type="molecule type" value="Genomic_DNA"/>
</dbReference>
<organism evidence="2 3">
    <name type="scientific">Lasiosphaeria ovina</name>
    <dbReference type="NCBI Taxonomy" id="92902"/>
    <lineage>
        <taxon>Eukaryota</taxon>
        <taxon>Fungi</taxon>
        <taxon>Dikarya</taxon>
        <taxon>Ascomycota</taxon>
        <taxon>Pezizomycotina</taxon>
        <taxon>Sordariomycetes</taxon>
        <taxon>Sordariomycetidae</taxon>
        <taxon>Sordariales</taxon>
        <taxon>Lasiosphaeriaceae</taxon>
        <taxon>Lasiosphaeria</taxon>
    </lineage>
</organism>